<reference evidence="2" key="1">
    <citation type="submission" date="2004-06" db="EMBL/GenBank/DDBJ databases">
        <title>Analysis and comparison of biosynthetic gene clusters for the 2-deoxy-inosamine containing aminoglycoside antibiotics ribostamycin, neomycin, lividomycin, paromomycin and butirosin.</title>
        <authorList>
            <person name="Aboshanab K."/>
            <person name="Schmidt-Beissner H."/>
            <person name="Wehmeier U."/>
            <person name="Piepersberg W."/>
            <person name="Welzel K."/>
            <person name="Vente A."/>
        </authorList>
    </citation>
    <scope>NUCLEOTIDE SEQUENCE</scope>
    <source>
        <strain evidence="2">NRRL B-11466</strain>
    </source>
</reference>
<dbReference type="AlphaFoldDB" id="Q2MFA6"/>
<name>Q2MFA6_STRRI</name>
<feature type="region of interest" description="Disordered" evidence="1">
    <location>
        <begin position="47"/>
        <end position="103"/>
    </location>
</feature>
<protein>
    <submittedName>
        <fullName evidence="2">Uncharacterized protein</fullName>
    </submittedName>
</protein>
<feature type="region of interest" description="Disordered" evidence="1">
    <location>
        <begin position="1"/>
        <end position="22"/>
    </location>
</feature>
<evidence type="ECO:0000256" key="1">
    <source>
        <dbReference type="SAM" id="MobiDB-lite"/>
    </source>
</evidence>
<evidence type="ECO:0000313" key="2">
    <source>
        <dbReference type="EMBL" id="CAG34047.1"/>
    </source>
</evidence>
<organism evidence="2">
    <name type="scientific">Streptomyces ribosidificus</name>
    <dbReference type="NCBI Taxonomy" id="80859"/>
    <lineage>
        <taxon>Bacteria</taxon>
        <taxon>Bacillati</taxon>
        <taxon>Actinomycetota</taxon>
        <taxon>Actinomycetes</taxon>
        <taxon>Kitasatosporales</taxon>
        <taxon>Streptomycetaceae</taxon>
        <taxon>Streptomyces</taxon>
    </lineage>
</organism>
<sequence>MRPRSGHPTGISELRAENVDQRGRIQAKQAVICYLLRWVHRPVDYIEDQDLEPPPPPQPVPEIARPYLQESRAVGGPPSATLPSGRTRTPLAAAVPPPAPGQH</sequence>
<proteinExistence type="predicted"/>
<dbReference type="EMBL" id="AJ744850">
    <property type="protein sequence ID" value="CAG34047.1"/>
    <property type="molecule type" value="Genomic_DNA"/>
</dbReference>
<accession>Q2MFA6</accession>